<reference evidence="13" key="1">
    <citation type="submission" date="2022-11" db="UniProtKB">
        <authorList>
            <consortium name="WormBaseParasite"/>
        </authorList>
    </citation>
    <scope>IDENTIFICATION</scope>
</reference>
<feature type="compositionally biased region" description="Acidic residues" evidence="9">
    <location>
        <begin position="279"/>
        <end position="293"/>
    </location>
</feature>
<dbReference type="AlphaFoldDB" id="A0A914WY75"/>
<proteinExistence type="inferred from homology"/>
<evidence type="ECO:0000256" key="2">
    <source>
        <dbReference type="ARBA" id="ARBA00001946"/>
    </source>
</evidence>
<keyword evidence="4" id="KW-0963">Cytoplasm</keyword>
<evidence type="ECO:0000256" key="6">
    <source>
        <dbReference type="ARBA" id="ARBA00022723"/>
    </source>
</evidence>
<dbReference type="GO" id="GO:0005737">
    <property type="term" value="C:cytoplasm"/>
    <property type="evidence" value="ECO:0007669"/>
    <property type="project" value="UniProtKB-SubCell"/>
</dbReference>
<dbReference type="Pfam" id="PF22600">
    <property type="entry name" value="MTPAP-like_central"/>
    <property type="match status" value="1"/>
</dbReference>
<dbReference type="PANTHER" id="PTHR12271">
    <property type="entry name" value="POLY A POLYMERASE CID PAP -RELATED"/>
    <property type="match status" value="1"/>
</dbReference>
<feature type="region of interest" description="Disordered" evidence="9">
    <location>
        <begin position="245"/>
        <end position="324"/>
    </location>
</feature>
<protein>
    <submittedName>
        <fullName evidence="13">PAP-associated domain-containing protein</fullName>
    </submittedName>
</protein>
<dbReference type="WBParaSite" id="PSAMB.scaffold528size47963.g6758.t1">
    <property type="protein sequence ID" value="PSAMB.scaffold528size47963.g6758.t1"/>
    <property type="gene ID" value="PSAMB.scaffold528size47963.g6758"/>
</dbReference>
<comment type="cofactor">
    <cofactor evidence="2">
        <name>Mg(2+)</name>
        <dbReference type="ChEBI" id="CHEBI:18420"/>
    </cofactor>
</comment>
<name>A0A914WY75_9BILA</name>
<dbReference type="GO" id="GO:1990817">
    <property type="term" value="F:poly(A) RNA polymerase activity"/>
    <property type="evidence" value="ECO:0007669"/>
    <property type="project" value="TreeGrafter"/>
</dbReference>
<dbReference type="Proteomes" id="UP000887566">
    <property type="component" value="Unplaced"/>
</dbReference>
<keyword evidence="12" id="KW-1185">Reference proteome</keyword>
<feature type="domain" description="Poly(A) RNA polymerase mitochondrial-like central palm" evidence="11">
    <location>
        <begin position="4"/>
        <end position="45"/>
    </location>
</feature>
<evidence type="ECO:0000256" key="3">
    <source>
        <dbReference type="ARBA" id="ARBA00004496"/>
    </source>
</evidence>
<comment type="cofactor">
    <cofactor evidence="1">
        <name>Mn(2+)</name>
        <dbReference type="ChEBI" id="CHEBI:29035"/>
    </cofactor>
</comment>
<dbReference type="SUPFAM" id="SSF81631">
    <property type="entry name" value="PAP/OAS1 substrate-binding domain"/>
    <property type="match status" value="1"/>
</dbReference>
<feature type="compositionally biased region" description="Polar residues" evidence="9">
    <location>
        <begin position="294"/>
        <end position="304"/>
    </location>
</feature>
<comment type="similarity">
    <text evidence="8">Belongs to the DNA polymerase type-B-like family. GLD2 subfamily.</text>
</comment>
<accession>A0A914WY75</accession>
<keyword evidence="5" id="KW-0808">Transferase</keyword>
<evidence type="ECO:0000256" key="8">
    <source>
        <dbReference type="ARBA" id="ARBA00038491"/>
    </source>
</evidence>
<evidence type="ECO:0000313" key="12">
    <source>
        <dbReference type="Proteomes" id="UP000887566"/>
    </source>
</evidence>
<evidence type="ECO:0000259" key="10">
    <source>
        <dbReference type="Pfam" id="PF03828"/>
    </source>
</evidence>
<dbReference type="InterPro" id="IPR002058">
    <property type="entry name" value="PAP_assoc"/>
</dbReference>
<dbReference type="PANTHER" id="PTHR12271:SF40">
    <property type="entry name" value="POLY(A) RNA POLYMERASE GLD2"/>
    <property type="match status" value="1"/>
</dbReference>
<keyword evidence="7" id="KW-0460">Magnesium</keyword>
<feature type="compositionally biased region" description="Low complexity" evidence="9">
    <location>
        <begin position="268"/>
        <end position="278"/>
    </location>
</feature>
<sequence>MSIMPEECVPILRIKFNAPFADITVDLNANNSVAIKNTHLLCYYSSFDWRVRPLVTAVKEWAKRRGINDANRSSFTSYSLVLMTIHYLQCGASPPVLPSLQKMYSRRFGLRADVRSLNVALPLDPPPESVWSFENKMTLGELLVGFLEYYAFKFDFDHDAISVRLGTRTERAVVACNRSPYNHLSQWRCICIEEPFTFSNTAHSVYDEMVFDAIKQAFVDGFNELDANRDLGAFLHGLPPINVQCSSPGTRVQPPPSTSPSASPPSTSPQRSISSASASDDEVAGDAGTDDDSSVQIGSSSLHNNDVAEKEDSEDAVSLSSHSDSVKVCSEPIKVRPDAVKVRSEPIKVRSEPIKVRSEPIPTRPAANAFVPLCEVPIQYRDDPVRDETSAVSRALLVN</sequence>
<dbReference type="InterPro" id="IPR054708">
    <property type="entry name" value="MTPAP-like_central"/>
</dbReference>
<dbReference type="InterPro" id="IPR043519">
    <property type="entry name" value="NT_sf"/>
</dbReference>
<dbReference type="GO" id="GO:0046872">
    <property type="term" value="F:metal ion binding"/>
    <property type="evidence" value="ECO:0007669"/>
    <property type="project" value="UniProtKB-KW"/>
</dbReference>
<evidence type="ECO:0000313" key="13">
    <source>
        <dbReference type="WBParaSite" id="PSAMB.scaffold528size47963.g6758.t1"/>
    </source>
</evidence>
<evidence type="ECO:0000256" key="1">
    <source>
        <dbReference type="ARBA" id="ARBA00001936"/>
    </source>
</evidence>
<evidence type="ECO:0000256" key="9">
    <source>
        <dbReference type="SAM" id="MobiDB-lite"/>
    </source>
</evidence>
<dbReference type="Pfam" id="PF03828">
    <property type="entry name" value="PAP_assoc"/>
    <property type="match status" value="1"/>
</dbReference>
<dbReference type="Gene3D" id="1.10.1410.10">
    <property type="match status" value="1"/>
</dbReference>
<organism evidence="12 13">
    <name type="scientific">Plectus sambesii</name>
    <dbReference type="NCBI Taxonomy" id="2011161"/>
    <lineage>
        <taxon>Eukaryota</taxon>
        <taxon>Metazoa</taxon>
        <taxon>Ecdysozoa</taxon>
        <taxon>Nematoda</taxon>
        <taxon>Chromadorea</taxon>
        <taxon>Plectida</taxon>
        <taxon>Plectina</taxon>
        <taxon>Plectoidea</taxon>
        <taxon>Plectidae</taxon>
        <taxon>Plectus</taxon>
    </lineage>
</organism>
<dbReference type="SUPFAM" id="SSF81301">
    <property type="entry name" value="Nucleotidyltransferase"/>
    <property type="match status" value="1"/>
</dbReference>
<dbReference type="GO" id="GO:0031123">
    <property type="term" value="P:RNA 3'-end processing"/>
    <property type="evidence" value="ECO:0007669"/>
    <property type="project" value="TreeGrafter"/>
</dbReference>
<evidence type="ECO:0000256" key="5">
    <source>
        <dbReference type="ARBA" id="ARBA00022679"/>
    </source>
</evidence>
<evidence type="ECO:0000259" key="11">
    <source>
        <dbReference type="Pfam" id="PF22600"/>
    </source>
</evidence>
<keyword evidence="6" id="KW-0479">Metal-binding</keyword>
<feature type="compositionally biased region" description="Pro residues" evidence="9">
    <location>
        <begin position="253"/>
        <end position="267"/>
    </location>
</feature>
<feature type="domain" description="PAP-associated" evidence="10">
    <location>
        <begin position="138"/>
        <end position="200"/>
    </location>
</feature>
<evidence type="ECO:0000256" key="7">
    <source>
        <dbReference type="ARBA" id="ARBA00022842"/>
    </source>
</evidence>
<evidence type="ECO:0000256" key="4">
    <source>
        <dbReference type="ARBA" id="ARBA00022490"/>
    </source>
</evidence>
<comment type="subcellular location">
    <subcellularLocation>
        <location evidence="3">Cytoplasm</location>
    </subcellularLocation>
</comment>